<protein>
    <submittedName>
        <fullName evidence="8">Starch-binding associating with outer membrane</fullName>
    </submittedName>
</protein>
<sequence length="553" mass="62866">MKKLTDIFLLMIIVLLAASCDVLNEEVVSDITAQTHFTTPGGFEDAVNAAYEPLRSFYGTEQGGNITEYGTDLIRNAGHGGYHYMNQYNAGLNSEGDPMANLWDNYYVGINSCNAVINRAPEVEGMDEDTQKTRVGEAHFLRAHYYFHLVEHFGPVHLTTEETKEVETEATRAPESDVYEQIISDLETAIANLPGSQEDYGRATEPAAKMLLSQVLLTRGYKDYGTGSDFSEAARLAEEVIDDYSFELLDDFEMIFDNDNEQNAEIIWAVQYGQDPLLNGNGNGSHLYYRPWYETYSYQGKGGIIRTNEPGYGRPWIRFKPTSFALENYRPLDQDARYDQSFQDIWYYNDSGNVPEYPGARNPSPSAGDTAIYIDPDMTQAEVEQEQPNTSYNLISWSTIPINMFPSLKKHDDFQRPSVNEPAGNKDYIVYRLAEAYLFAAEAYLMDGNPGAAVPHLNEVRRRAAWPGQESSMEITTGDVDLEFILDERGREFYGEQKRWLTLKRTGTLLERVRDYNDNEEAQANIEDYHMLRPIPATQLNRTTNDYEQNPGY</sequence>
<evidence type="ECO:0000256" key="1">
    <source>
        <dbReference type="ARBA" id="ARBA00004442"/>
    </source>
</evidence>
<dbReference type="Pfam" id="PF07980">
    <property type="entry name" value="SusD_RagB"/>
    <property type="match status" value="1"/>
</dbReference>
<dbReference type="SUPFAM" id="SSF48452">
    <property type="entry name" value="TPR-like"/>
    <property type="match status" value="1"/>
</dbReference>
<keyword evidence="9" id="KW-1185">Reference proteome</keyword>
<evidence type="ECO:0000256" key="3">
    <source>
        <dbReference type="ARBA" id="ARBA00022729"/>
    </source>
</evidence>
<dbReference type="RefSeq" id="WP_073058912.1">
    <property type="nucleotide sequence ID" value="NZ_FQUS01000001.1"/>
</dbReference>
<dbReference type="InterPro" id="IPR011990">
    <property type="entry name" value="TPR-like_helical_dom_sf"/>
</dbReference>
<evidence type="ECO:0000259" key="7">
    <source>
        <dbReference type="Pfam" id="PF14322"/>
    </source>
</evidence>
<dbReference type="InterPro" id="IPR033985">
    <property type="entry name" value="SusD-like_N"/>
</dbReference>
<evidence type="ECO:0000256" key="2">
    <source>
        <dbReference type="ARBA" id="ARBA00006275"/>
    </source>
</evidence>
<proteinExistence type="inferred from homology"/>
<feature type="domain" description="SusD-like N-terminal" evidence="7">
    <location>
        <begin position="75"/>
        <end position="217"/>
    </location>
</feature>
<gene>
    <name evidence="8" type="ORF">SAMN05443144_101162</name>
</gene>
<organism evidence="8 9">
    <name type="scientific">Fodinibius roseus</name>
    <dbReference type="NCBI Taxonomy" id="1194090"/>
    <lineage>
        <taxon>Bacteria</taxon>
        <taxon>Pseudomonadati</taxon>
        <taxon>Balneolota</taxon>
        <taxon>Balneolia</taxon>
        <taxon>Balneolales</taxon>
        <taxon>Balneolaceae</taxon>
        <taxon>Fodinibius</taxon>
    </lineage>
</organism>
<dbReference type="STRING" id="1194090.SAMN05443144_101162"/>
<dbReference type="GO" id="GO:0009279">
    <property type="term" value="C:cell outer membrane"/>
    <property type="evidence" value="ECO:0007669"/>
    <property type="project" value="UniProtKB-SubCell"/>
</dbReference>
<keyword evidence="3" id="KW-0732">Signal</keyword>
<evidence type="ECO:0000256" key="5">
    <source>
        <dbReference type="ARBA" id="ARBA00023237"/>
    </source>
</evidence>
<comment type="similarity">
    <text evidence="2">Belongs to the SusD family.</text>
</comment>
<accession>A0A1M4SZ40</accession>
<name>A0A1M4SZ40_9BACT</name>
<dbReference type="Proteomes" id="UP000184041">
    <property type="component" value="Unassembled WGS sequence"/>
</dbReference>
<dbReference type="PROSITE" id="PS51257">
    <property type="entry name" value="PROKAR_LIPOPROTEIN"/>
    <property type="match status" value="1"/>
</dbReference>
<keyword evidence="4" id="KW-0472">Membrane</keyword>
<dbReference type="Pfam" id="PF14322">
    <property type="entry name" value="SusD-like_3"/>
    <property type="match status" value="1"/>
</dbReference>
<dbReference type="OrthoDB" id="5694214at2"/>
<dbReference type="InterPro" id="IPR012944">
    <property type="entry name" value="SusD_RagB_dom"/>
</dbReference>
<dbReference type="AlphaFoldDB" id="A0A1M4SZ40"/>
<dbReference type="Gene3D" id="1.25.40.390">
    <property type="match status" value="1"/>
</dbReference>
<feature type="domain" description="RagB/SusD" evidence="6">
    <location>
        <begin position="265"/>
        <end position="553"/>
    </location>
</feature>
<comment type="subcellular location">
    <subcellularLocation>
        <location evidence="1">Cell outer membrane</location>
    </subcellularLocation>
</comment>
<dbReference type="EMBL" id="FQUS01000001">
    <property type="protein sequence ID" value="SHE37472.1"/>
    <property type="molecule type" value="Genomic_DNA"/>
</dbReference>
<evidence type="ECO:0000313" key="8">
    <source>
        <dbReference type="EMBL" id="SHE37472.1"/>
    </source>
</evidence>
<evidence type="ECO:0000256" key="4">
    <source>
        <dbReference type="ARBA" id="ARBA00023136"/>
    </source>
</evidence>
<reference evidence="8 9" key="1">
    <citation type="submission" date="2016-11" db="EMBL/GenBank/DDBJ databases">
        <authorList>
            <person name="Jaros S."/>
            <person name="Januszkiewicz K."/>
            <person name="Wedrychowicz H."/>
        </authorList>
    </citation>
    <scope>NUCLEOTIDE SEQUENCE [LARGE SCALE GENOMIC DNA]</scope>
    <source>
        <strain evidence="8 9">DSM 21986</strain>
    </source>
</reference>
<evidence type="ECO:0000259" key="6">
    <source>
        <dbReference type="Pfam" id="PF07980"/>
    </source>
</evidence>
<evidence type="ECO:0000313" key="9">
    <source>
        <dbReference type="Proteomes" id="UP000184041"/>
    </source>
</evidence>
<keyword evidence="5" id="KW-0998">Cell outer membrane</keyword>